<protein>
    <submittedName>
        <fullName evidence="2">Uncharacterized protein</fullName>
    </submittedName>
</protein>
<proteinExistence type="predicted"/>
<evidence type="ECO:0000313" key="3">
    <source>
        <dbReference type="Proteomes" id="UP000554482"/>
    </source>
</evidence>
<accession>A0A7J6X5V9</accession>
<evidence type="ECO:0000313" key="2">
    <source>
        <dbReference type="EMBL" id="KAF5205074.1"/>
    </source>
</evidence>
<name>A0A7J6X5V9_THATH</name>
<dbReference type="AlphaFoldDB" id="A0A7J6X5V9"/>
<evidence type="ECO:0000256" key="1">
    <source>
        <dbReference type="SAM" id="Phobius"/>
    </source>
</evidence>
<sequence length="161" mass="18381">MDENNMLVNPIYNRNMNGLLATCGITYIMGLVLGIFISNMNIIFRVFLCCTSIIPILVYCLAIIKIGSRKLTKWYRCLFFVTNFVGFNMLFFAGVELVLPLLTKIRGHHRWHNSSVTMGWIAMALAVIALGYDCGMLAVHLFPPQEREVRWDPNRVLPIPL</sequence>
<dbReference type="EMBL" id="JABWDY010004561">
    <property type="protein sequence ID" value="KAF5205074.1"/>
    <property type="molecule type" value="Genomic_DNA"/>
</dbReference>
<feature type="transmembrane region" description="Helical" evidence="1">
    <location>
        <begin position="76"/>
        <end position="99"/>
    </location>
</feature>
<organism evidence="2 3">
    <name type="scientific">Thalictrum thalictroides</name>
    <name type="common">Rue-anemone</name>
    <name type="synonym">Anemone thalictroides</name>
    <dbReference type="NCBI Taxonomy" id="46969"/>
    <lineage>
        <taxon>Eukaryota</taxon>
        <taxon>Viridiplantae</taxon>
        <taxon>Streptophyta</taxon>
        <taxon>Embryophyta</taxon>
        <taxon>Tracheophyta</taxon>
        <taxon>Spermatophyta</taxon>
        <taxon>Magnoliopsida</taxon>
        <taxon>Ranunculales</taxon>
        <taxon>Ranunculaceae</taxon>
        <taxon>Thalictroideae</taxon>
        <taxon>Thalictrum</taxon>
    </lineage>
</organism>
<comment type="caution">
    <text evidence="2">The sequence shown here is derived from an EMBL/GenBank/DDBJ whole genome shotgun (WGS) entry which is preliminary data.</text>
</comment>
<feature type="transmembrane region" description="Helical" evidence="1">
    <location>
        <begin position="119"/>
        <end position="142"/>
    </location>
</feature>
<reference evidence="2 3" key="1">
    <citation type="submission" date="2020-06" db="EMBL/GenBank/DDBJ databases">
        <title>Transcriptomic and genomic resources for Thalictrum thalictroides and T. hernandezii: Facilitating candidate gene discovery in an emerging model plant lineage.</title>
        <authorList>
            <person name="Arias T."/>
            <person name="Riano-Pachon D.M."/>
            <person name="Di Stilio V.S."/>
        </authorList>
    </citation>
    <scope>NUCLEOTIDE SEQUENCE [LARGE SCALE GENOMIC DNA]</scope>
    <source>
        <strain evidence="3">cv. WT478/WT964</strain>
        <tissue evidence="2">Leaves</tissue>
    </source>
</reference>
<dbReference type="Proteomes" id="UP000554482">
    <property type="component" value="Unassembled WGS sequence"/>
</dbReference>
<keyword evidence="1" id="KW-0812">Transmembrane</keyword>
<keyword evidence="1" id="KW-0472">Membrane</keyword>
<gene>
    <name evidence="2" type="ORF">FRX31_005337</name>
</gene>
<keyword evidence="3" id="KW-1185">Reference proteome</keyword>
<keyword evidence="1" id="KW-1133">Transmembrane helix</keyword>
<feature type="transmembrane region" description="Helical" evidence="1">
    <location>
        <begin position="16"/>
        <end position="36"/>
    </location>
</feature>
<feature type="transmembrane region" description="Helical" evidence="1">
    <location>
        <begin position="42"/>
        <end position="64"/>
    </location>
</feature>